<feature type="signal peptide" evidence="2">
    <location>
        <begin position="1"/>
        <end position="30"/>
    </location>
</feature>
<feature type="region of interest" description="Disordered" evidence="1">
    <location>
        <begin position="37"/>
        <end position="74"/>
    </location>
</feature>
<evidence type="ECO:0000256" key="1">
    <source>
        <dbReference type="SAM" id="MobiDB-lite"/>
    </source>
</evidence>
<gene>
    <name evidence="3" type="ORF">SAMN05216199_0626</name>
</gene>
<evidence type="ECO:0000313" key="3">
    <source>
        <dbReference type="EMBL" id="SES50127.1"/>
    </source>
</evidence>
<feature type="compositionally biased region" description="Gly residues" evidence="1">
    <location>
        <begin position="45"/>
        <end position="69"/>
    </location>
</feature>
<protein>
    <submittedName>
        <fullName evidence="3">Uncharacterized protein</fullName>
    </submittedName>
</protein>
<dbReference type="EMBL" id="FOHB01000018">
    <property type="protein sequence ID" value="SES50127.1"/>
    <property type="molecule type" value="Genomic_DNA"/>
</dbReference>
<keyword evidence="4" id="KW-1185">Reference proteome</keyword>
<reference evidence="4" key="1">
    <citation type="submission" date="2016-10" db="EMBL/GenBank/DDBJ databases">
        <authorList>
            <person name="Varghese N."/>
            <person name="Submissions S."/>
        </authorList>
    </citation>
    <scope>NUCLEOTIDE SEQUENCE [LARGE SCALE GENOMIC DNA]</scope>
    <source>
        <strain evidence="4">CGMCC 1.6963</strain>
    </source>
</reference>
<feature type="chain" id="PRO_5011755396" evidence="2">
    <location>
        <begin position="31"/>
        <end position="103"/>
    </location>
</feature>
<accession>A0A1H9XWK1</accession>
<proteinExistence type="predicted"/>
<feature type="non-terminal residue" evidence="3">
    <location>
        <position position="103"/>
    </location>
</feature>
<organism evidence="3 4">
    <name type="scientific">Pedococcus cremeus</name>
    <dbReference type="NCBI Taxonomy" id="587636"/>
    <lineage>
        <taxon>Bacteria</taxon>
        <taxon>Bacillati</taxon>
        <taxon>Actinomycetota</taxon>
        <taxon>Actinomycetes</taxon>
        <taxon>Micrococcales</taxon>
        <taxon>Intrasporangiaceae</taxon>
        <taxon>Pedococcus</taxon>
    </lineage>
</organism>
<evidence type="ECO:0000313" key="4">
    <source>
        <dbReference type="Proteomes" id="UP000199019"/>
    </source>
</evidence>
<dbReference type="Proteomes" id="UP000199019">
    <property type="component" value="Unassembled WGS sequence"/>
</dbReference>
<keyword evidence="2" id="KW-0732">Signal</keyword>
<sequence length="103" mass="9895">MAVRKEMAITAAAIAAAGVLVAGVTAVSNASTTTQVANTGYSMPGQGGYGGQDGDGARGGMGGMGGGMGGHHHTAVTGTELANVKAAVKAKDSSITVTTVMKD</sequence>
<dbReference type="AlphaFoldDB" id="A0A1H9XWK1"/>
<dbReference type="RefSeq" id="WP_425439073.1">
    <property type="nucleotide sequence ID" value="NZ_FOHB01000018.1"/>
</dbReference>
<evidence type="ECO:0000256" key="2">
    <source>
        <dbReference type="SAM" id="SignalP"/>
    </source>
</evidence>
<name>A0A1H9XWK1_9MICO</name>